<dbReference type="InterPro" id="IPR015424">
    <property type="entry name" value="PyrdxlP-dep_Trfase"/>
</dbReference>
<dbReference type="Proteomes" id="UP000308092">
    <property type="component" value="Unassembled WGS sequence"/>
</dbReference>
<gene>
    <name evidence="1" type="ORF">EYZ11_009004</name>
</gene>
<protein>
    <submittedName>
        <fullName evidence="1">Uncharacterized protein</fullName>
    </submittedName>
</protein>
<dbReference type="EMBL" id="SOSA01000406">
    <property type="protein sequence ID" value="THC91541.1"/>
    <property type="molecule type" value="Genomic_DNA"/>
</dbReference>
<evidence type="ECO:0000313" key="2">
    <source>
        <dbReference type="Proteomes" id="UP000308092"/>
    </source>
</evidence>
<dbReference type="VEuPathDB" id="FungiDB:EYZ11_009004"/>
<dbReference type="Gene3D" id="3.40.640.10">
    <property type="entry name" value="Type I PLP-dependent aspartate aminotransferase-like (Major domain)"/>
    <property type="match status" value="1"/>
</dbReference>
<evidence type="ECO:0000313" key="1">
    <source>
        <dbReference type="EMBL" id="THC91541.1"/>
    </source>
</evidence>
<dbReference type="STRING" id="1220188.A0A4S3JEI5"/>
<reference evidence="1 2" key="1">
    <citation type="submission" date="2019-03" db="EMBL/GenBank/DDBJ databases">
        <title>The genome sequence of a newly discovered highly antifungal drug resistant Aspergillus species, Aspergillus tanneri NIH 1004.</title>
        <authorList>
            <person name="Mounaud S."/>
            <person name="Singh I."/>
            <person name="Joardar V."/>
            <person name="Pakala S."/>
            <person name="Pakala S."/>
            <person name="Venepally P."/>
            <person name="Hoover J."/>
            <person name="Nierman W."/>
            <person name="Chung J."/>
            <person name="Losada L."/>
        </authorList>
    </citation>
    <scope>NUCLEOTIDE SEQUENCE [LARGE SCALE GENOMIC DNA]</scope>
    <source>
        <strain evidence="1 2">NIH1004</strain>
    </source>
</reference>
<proteinExistence type="predicted"/>
<accession>A0A4S3JEI5</accession>
<sequence>MAALLCDLQPGDKIIAPSYTVSTINAFLLHNHRLNEGAITEHTCVIAPVHYAGIERGMNAIMGIARRRNLLRA</sequence>
<name>A0A4S3JEI5_9EURO</name>
<dbReference type="AlphaFoldDB" id="A0A4S3JEI5"/>
<comment type="caution">
    <text evidence="1">The sequence shown here is derived from an EMBL/GenBank/DDBJ whole genome shotgun (WGS) entry which is preliminary data.</text>
</comment>
<dbReference type="SUPFAM" id="SSF53383">
    <property type="entry name" value="PLP-dependent transferases"/>
    <property type="match status" value="1"/>
</dbReference>
<keyword evidence="2" id="KW-1185">Reference proteome</keyword>
<dbReference type="InterPro" id="IPR015421">
    <property type="entry name" value="PyrdxlP-dep_Trfase_major"/>
</dbReference>
<organism evidence="1 2">
    <name type="scientific">Aspergillus tanneri</name>
    <dbReference type="NCBI Taxonomy" id="1220188"/>
    <lineage>
        <taxon>Eukaryota</taxon>
        <taxon>Fungi</taxon>
        <taxon>Dikarya</taxon>
        <taxon>Ascomycota</taxon>
        <taxon>Pezizomycotina</taxon>
        <taxon>Eurotiomycetes</taxon>
        <taxon>Eurotiomycetidae</taxon>
        <taxon>Eurotiales</taxon>
        <taxon>Aspergillaceae</taxon>
        <taxon>Aspergillus</taxon>
        <taxon>Aspergillus subgen. Circumdati</taxon>
    </lineage>
</organism>